<dbReference type="PIRSF" id="PIRSF017082">
    <property type="entry name" value="YflP"/>
    <property type="match status" value="1"/>
</dbReference>
<dbReference type="InterPro" id="IPR005064">
    <property type="entry name" value="BUG"/>
</dbReference>
<keyword evidence="4" id="KW-1185">Reference proteome</keyword>
<accession>A0A953T483</accession>
<comment type="similarity">
    <text evidence="1">Belongs to the UPF0065 (bug) family.</text>
</comment>
<comment type="caution">
    <text evidence="3">The sequence shown here is derived from an EMBL/GenBank/DDBJ whole genome shotgun (WGS) entry which is preliminary data.</text>
</comment>
<organism evidence="3 4">
    <name type="scientific">Zwartia hollandica</name>
    <dbReference type="NCBI Taxonomy" id="324606"/>
    <lineage>
        <taxon>Bacteria</taxon>
        <taxon>Pseudomonadati</taxon>
        <taxon>Pseudomonadota</taxon>
        <taxon>Betaproteobacteria</taxon>
        <taxon>Burkholderiales</taxon>
        <taxon>Alcaligenaceae</taxon>
        <taxon>Zwartia</taxon>
    </lineage>
</organism>
<reference evidence="3" key="1">
    <citation type="submission" date="2021-07" db="EMBL/GenBank/DDBJ databases">
        <title>New genus and species of the family Alcaligenaceae.</title>
        <authorList>
            <person name="Hahn M.W."/>
        </authorList>
    </citation>
    <scope>NUCLEOTIDE SEQUENCE</scope>
    <source>
        <strain evidence="3">LF4-65</strain>
    </source>
</reference>
<dbReference type="PANTHER" id="PTHR42928">
    <property type="entry name" value="TRICARBOXYLATE-BINDING PROTEIN"/>
    <property type="match status" value="1"/>
</dbReference>
<dbReference type="InterPro" id="IPR042100">
    <property type="entry name" value="Bug_dom1"/>
</dbReference>
<dbReference type="AlphaFoldDB" id="A0A953T483"/>
<protein>
    <submittedName>
        <fullName evidence="3">Tripartite tricarboxylate transporter substrate binding protein BugD</fullName>
    </submittedName>
</protein>
<dbReference type="Gene3D" id="3.40.190.10">
    <property type="entry name" value="Periplasmic binding protein-like II"/>
    <property type="match status" value="1"/>
</dbReference>
<dbReference type="Pfam" id="PF03401">
    <property type="entry name" value="TctC"/>
    <property type="match status" value="1"/>
</dbReference>
<evidence type="ECO:0000313" key="3">
    <source>
        <dbReference type="EMBL" id="MBZ1350226.1"/>
    </source>
</evidence>
<dbReference type="SUPFAM" id="SSF53850">
    <property type="entry name" value="Periplasmic binding protein-like II"/>
    <property type="match status" value="1"/>
</dbReference>
<proteinExistence type="inferred from homology"/>
<feature type="signal peptide" evidence="2">
    <location>
        <begin position="1"/>
        <end position="27"/>
    </location>
</feature>
<evidence type="ECO:0000256" key="1">
    <source>
        <dbReference type="ARBA" id="ARBA00006987"/>
    </source>
</evidence>
<dbReference type="EMBL" id="JAHXRI010000006">
    <property type="protein sequence ID" value="MBZ1350226.1"/>
    <property type="molecule type" value="Genomic_DNA"/>
</dbReference>
<evidence type="ECO:0000256" key="2">
    <source>
        <dbReference type="SAM" id="SignalP"/>
    </source>
</evidence>
<dbReference type="Proteomes" id="UP000739565">
    <property type="component" value="Unassembled WGS sequence"/>
</dbReference>
<keyword evidence="2" id="KW-0732">Signal</keyword>
<dbReference type="Gene3D" id="3.40.190.150">
    <property type="entry name" value="Bordetella uptake gene, domain 1"/>
    <property type="match status" value="1"/>
</dbReference>
<feature type="chain" id="PRO_5037973779" evidence="2">
    <location>
        <begin position="28"/>
        <end position="329"/>
    </location>
</feature>
<name>A0A953T483_9BURK</name>
<sequence>MNFSKTLRGLMLAAGLLSAAFAGSSMAQTFPTKPVTLVVPFAAGGPTDILARTLAASMTKELGQTVVIENRAGAGGTIASAFVAKAPADGYTLLIHHNGMATAPTLYRKLPFNALTDFTYVGLVADVPMTLLGRKDLPPNNMAEFIAYAKAQGNKINLANAGLGAVSQLCGTLLQQALGVGFTAIPYSGTGPAMIALVGGQLDVLCDQTTQTLAQIKAKTVKLYGVTSAERLSYLPDTPTLREGGLKDFEIVVWHGVYGPKNIPAPVAARLNQALKAALKDPAVIAKAGDLGAVIVPEAKQTPEALQAWVKDEIAKWAPLLKAAGQYAD</sequence>
<dbReference type="RefSeq" id="WP_375372540.1">
    <property type="nucleotide sequence ID" value="NZ_JAHXRI010000006.1"/>
</dbReference>
<dbReference type="PANTHER" id="PTHR42928:SF5">
    <property type="entry name" value="BLR1237 PROTEIN"/>
    <property type="match status" value="1"/>
</dbReference>
<evidence type="ECO:0000313" key="4">
    <source>
        <dbReference type="Proteomes" id="UP000739565"/>
    </source>
</evidence>
<gene>
    <name evidence="3" type="ORF">KZZ10_06165</name>
</gene>